<dbReference type="Proteomes" id="UP000595038">
    <property type="component" value="Chromosome"/>
</dbReference>
<dbReference type="PROSITE" id="PS51257">
    <property type="entry name" value="PROKAR_LIPOPROTEIN"/>
    <property type="match status" value="1"/>
</dbReference>
<evidence type="ECO:0000313" key="5">
    <source>
        <dbReference type="Proteomes" id="UP000435910"/>
    </source>
</evidence>
<evidence type="ECO:0000313" key="4">
    <source>
        <dbReference type="EMBL" id="TWL28554.1"/>
    </source>
</evidence>
<dbReference type="EMBL" id="NILC01000021">
    <property type="protein sequence ID" value="TWL28554.1"/>
    <property type="molecule type" value="Genomic_DNA"/>
</dbReference>
<dbReference type="InterPro" id="IPR014247">
    <property type="entry name" value="Spore_lipoprot_YhcN/YlaJ"/>
</dbReference>
<dbReference type="GO" id="GO:0030435">
    <property type="term" value="P:sporulation resulting in formation of a cellular spore"/>
    <property type="evidence" value="ECO:0007669"/>
    <property type="project" value="InterPro"/>
</dbReference>
<feature type="compositionally biased region" description="Polar residues" evidence="1">
    <location>
        <begin position="45"/>
        <end position="66"/>
    </location>
</feature>
<dbReference type="AlphaFoldDB" id="A0A1Y0YLB8"/>
<evidence type="ECO:0000256" key="1">
    <source>
        <dbReference type="SAM" id="MobiDB-lite"/>
    </source>
</evidence>
<dbReference type="NCBIfam" id="TIGR02898">
    <property type="entry name" value="spore_YhcN_YlaJ"/>
    <property type="match status" value="1"/>
</dbReference>
<evidence type="ECO:0000313" key="6">
    <source>
        <dbReference type="Proteomes" id="UP000595038"/>
    </source>
</evidence>
<sequence length="186" mass="20660">MFNMKKGAIAALLLPLLFTAGCGMANQGADNNRRNQDNALQNVTNRDNDATNVNDGRNVNDRMNVTDNRDANREDNNMEVADKAADKVAELKEVSSANVITTNRNAYVAVVLKGNPKGNLTNELKGKISKKVKETDNNINNVFVSANPDFVDRMRNYGDRIQNGEPIEGLFEEFGETINRIFPNQR</sequence>
<dbReference type="Proteomes" id="UP000435910">
    <property type="component" value="Unassembled WGS sequence"/>
</dbReference>
<evidence type="ECO:0000256" key="2">
    <source>
        <dbReference type="SAM" id="SignalP"/>
    </source>
</evidence>
<evidence type="ECO:0000313" key="3">
    <source>
        <dbReference type="EMBL" id="QPR72458.1"/>
    </source>
</evidence>
<feature type="chain" id="PRO_5041057208" evidence="2">
    <location>
        <begin position="26"/>
        <end position="186"/>
    </location>
</feature>
<dbReference type="RefSeq" id="WP_003180053.1">
    <property type="nucleotide sequence ID" value="NZ_BEXU01000023.1"/>
</dbReference>
<feature type="region of interest" description="Disordered" evidence="1">
    <location>
        <begin position="45"/>
        <end position="70"/>
    </location>
</feature>
<name>A0A1Y0YLB8_BACLI</name>
<proteinExistence type="predicted"/>
<dbReference type="EMBL" id="CP065647">
    <property type="protein sequence ID" value="QPR72458.1"/>
    <property type="molecule type" value="Genomic_DNA"/>
</dbReference>
<keyword evidence="4" id="KW-0449">Lipoprotein</keyword>
<dbReference type="Pfam" id="PF09580">
    <property type="entry name" value="Spore_YhcN_YlaJ"/>
    <property type="match status" value="1"/>
</dbReference>
<feature type="signal peptide" evidence="2">
    <location>
        <begin position="1"/>
        <end position="25"/>
    </location>
</feature>
<keyword evidence="2" id="KW-0732">Signal</keyword>
<reference evidence="3 6" key="2">
    <citation type="submission" date="2020-12" db="EMBL/GenBank/DDBJ databases">
        <title>FDA dAtabase for Regulatory Grade micrObial Sequences (FDA-ARGOS): Supporting development and validation of Infectious Disease Dx tests.</title>
        <authorList>
            <person name="Nelson B."/>
            <person name="Plummer A."/>
            <person name="Tallon L."/>
            <person name="Sadzewicz L."/>
            <person name="Zhao X."/>
            <person name="Boylan J."/>
            <person name="Ott S."/>
            <person name="Bowen H."/>
            <person name="Vavikolanu K."/>
            <person name="Mehta A."/>
            <person name="Aluvathingal J."/>
            <person name="Nadendla S."/>
            <person name="Myers T."/>
            <person name="Yan Y."/>
            <person name="Sichtig H."/>
        </authorList>
    </citation>
    <scope>NUCLEOTIDE SEQUENCE [LARGE SCALE GENOMIC DNA]</scope>
    <source>
        <strain evidence="3 6">FDAARGOS_923</strain>
    </source>
</reference>
<reference evidence="4 5" key="1">
    <citation type="submission" date="2019-06" db="EMBL/GenBank/DDBJ databases">
        <title>Genome sequence analysis of &gt;100 Bacillus licheniformis strains suggests intrinsic resistance to this species.</title>
        <authorList>
            <person name="Wels M."/>
            <person name="Siezen R.J."/>
            <person name="Johansen E."/>
            <person name="Stuer-Lauridsen B."/>
            <person name="Bjerre K."/>
            <person name="Nielsen B.K.K."/>
        </authorList>
    </citation>
    <scope>NUCLEOTIDE SEQUENCE [LARGE SCALE GENOMIC DNA]</scope>
    <source>
        <strain evidence="4 5">BAC-16736</strain>
    </source>
</reference>
<dbReference type="InterPro" id="IPR019076">
    <property type="entry name" value="Spore_lipoprot_YhcN/YlaJ-like"/>
</dbReference>
<dbReference type="GeneID" id="92862446"/>
<gene>
    <name evidence="4" type="ORF">CHCC16736_3156</name>
    <name evidence="3" type="ORF">I6G80_22055</name>
</gene>
<dbReference type="OMA" id="CGMANQG"/>
<protein>
    <submittedName>
        <fullName evidence="4">Lipoprotein YhcN</fullName>
    </submittedName>
    <submittedName>
        <fullName evidence="3">YhcN/YlaJ family sporulation lipoprotein</fullName>
    </submittedName>
</protein>
<organism evidence="4 5">
    <name type="scientific">Bacillus licheniformis</name>
    <dbReference type="NCBI Taxonomy" id="1402"/>
    <lineage>
        <taxon>Bacteria</taxon>
        <taxon>Bacillati</taxon>
        <taxon>Bacillota</taxon>
        <taxon>Bacilli</taxon>
        <taxon>Bacillales</taxon>
        <taxon>Bacillaceae</taxon>
        <taxon>Bacillus</taxon>
    </lineage>
</organism>
<accession>A0A1Y0YLB8</accession>